<evidence type="ECO:0000256" key="1">
    <source>
        <dbReference type="SAM" id="SignalP"/>
    </source>
</evidence>
<sequence length="262" mass="30492">MKKLIFLVLVVLSPLTVLRVCAQVQGYKQFNNEIDFNHDLSTKWALETNVGQSWTTKPGHESVFSSLAQLYLREWVHYMPSDKWKLSFFYAFYYNRYVPEIDQRKAPEWRSAVQATYYITRKRMILTTRWRIEDRHIQNADTVFEAVNRLRGQVKVVYPINGKVIAEKVFYGIGSEELFFKTSSKVSGSSLFDRNRLTLGVGYGITNNLQIEVAYSNEYLPRPGTDQNYNAFQCNIIFNNLLPRLGHALFGKKRDPESSDTN</sequence>
<keyword evidence="3" id="KW-1185">Reference proteome</keyword>
<dbReference type="Pfam" id="PF10677">
    <property type="entry name" value="DUF2490"/>
    <property type="match status" value="1"/>
</dbReference>
<keyword evidence="1" id="KW-0732">Signal</keyword>
<reference evidence="2" key="2">
    <citation type="submission" date="2020-10" db="EMBL/GenBank/DDBJ databases">
        <title>Mucilaginibacter sp. nov., isolated from soil.</title>
        <authorList>
            <person name="Jeon C.O."/>
        </authorList>
    </citation>
    <scope>NUCLEOTIDE SEQUENCE</scope>
    <source>
        <strain evidence="2">R11</strain>
    </source>
</reference>
<dbReference type="Proteomes" id="UP000638732">
    <property type="component" value="Unassembled WGS sequence"/>
</dbReference>
<reference evidence="2" key="1">
    <citation type="submission" date="2020-01" db="EMBL/GenBank/DDBJ databases">
        <authorList>
            <person name="Seo Y.L."/>
        </authorList>
    </citation>
    <scope>NUCLEOTIDE SEQUENCE</scope>
    <source>
        <strain evidence="2">R11</strain>
    </source>
</reference>
<proteinExistence type="predicted"/>
<organism evidence="2 3">
    <name type="scientific">Mucilaginibacter agri</name>
    <dbReference type="NCBI Taxonomy" id="2695265"/>
    <lineage>
        <taxon>Bacteria</taxon>
        <taxon>Pseudomonadati</taxon>
        <taxon>Bacteroidota</taxon>
        <taxon>Sphingobacteriia</taxon>
        <taxon>Sphingobacteriales</taxon>
        <taxon>Sphingobacteriaceae</taxon>
        <taxon>Mucilaginibacter</taxon>
    </lineage>
</organism>
<gene>
    <name evidence="2" type="ORF">GSY63_23520</name>
</gene>
<feature type="chain" id="PRO_5037655102" evidence="1">
    <location>
        <begin position="23"/>
        <end position="262"/>
    </location>
</feature>
<protein>
    <submittedName>
        <fullName evidence="2">DUF2490 domain-containing protein</fullName>
    </submittedName>
</protein>
<dbReference type="AlphaFoldDB" id="A0A966DXK2"/>
<dbReference type="RefSeq" id="WP_166588301.1">
    <property type="nucleotide sequence ID" value="NZ_WWEO01000045.1"/>
</dbReference>
<evidence type="ECO:0000313" key="2">
    <source>
        <dbReference type="EMBL" id="NCD72354.1"/>
    </source>
</evidence>
<name>A0A966DXK2_9SPHI</name>
<accession>A0A966DXK2</accession>
<comment type="caution">
    <text evidence="2">The sequence shown here is derived from an EMBL/GenBank/DDBJ whole genome shotgun (WGS) entry which is preliminary data.</text>
</comment>
<evidence type="ECO:0000313" key="3">
    <source>
        <dbReference type="Proteomes" id="UP000638732"/>
    </source>
</evidence>
<dbReference type="InterPro" id="IPR019619">
    <property type="entry name" value="DUF2490"/>
</dbReference>
<feature type="signal peptide" evidence="1">
    <location>
        <begin position="1"/>
        <end position="22"/>
    </location>
</feature>
<dbReference type="EMBL" id="WWEO01000045">
    <property type="protein sequence ID" value="NCD72354.1"/>
    <property type="molecule type" value="Genomic_DNA"/>
</dbReference>